<evidence type="ECO:0000313" key="2">
    <source>
        <dbReference type="Proteomes" id="UP000183685"/>
    </source>
</evidence>
<dbReference type="STRING" id="637679.GCA_001550055_03152"/>
<keyword evidence="2" id="KW-1185">Reference proteome</keyword>
<dbReference type="AlphaFoldDB" id="A0A1G7CEB6"/>
<sequence length="319" mass="35018">MSVNINDVEELRHVDLAARVEIARKVGKILAKQNGSGDKADALELAQILMEDAAVSVREALSRELKVCSFLPKDLVAKLAQDIDQVSMPFLMASQAMDDALLEDIVRSCSEGAQEAIAQRVGLSEAVSYAISDVGCQSAVESLVGNDTVELSERSCNRVVDRFPEERSLMEKLAQRADLPAAVVERIIFKISKRYGEYLSSKFGLATDYASYLVSMANRQVFSRTLEMAPLSEVENYLKQLDQVGSLTSDVLLSYLQNANVKLFTMAIAVLLDRPYDAVEARLSKGDKKVMARLLEAAGFSKSVIGVLLIAYDRLIRGN</sequence>
<protein>
    <submittedName>
        <fullName evidence="1">Uncharacterized conserved protein, DUF2336 family</fullName>
    </submittedName>
</protein>
<dbReference type="Pfam" id="PF10098">
    <property type="entry name" value="DUF2336"/>
    <property type="match status" value="1"/>
</dbReference>
<dbReference type="InterPro" id="IPR019285">
    <property type="entry name" value="DUF2336"/>
</dbReference>
<proteinExistence type="predicted"/>
<gene>
    <name evidence="1" type="ORF">SAMN04488071_2769</name>
</gene>
<accession>A0A1G7CEB6</accession>
<name>A0A1G7CEB6_9PROT</name>
<dbReference type="OrthoDB" id="8478298at2"/>
<dbReference type="RefSeq" id="WP_068306864.1">
    <property type="nucleotide sequence ID" value="NZ_DAIOMO010000001.1"/>
</dbReference>
<dbReference type="EMBL" id="FNAK01000006">
    <property type="protein sequence ID" value="SDE37712.1"/>
    <property type="molecule type" value="Genomic_DNA"/>
</dbReference>
<organism evidence="1 2">
    <name type="scientific">Kordiimonas lacus</name>
    <dbReference type="NCBI Taxonomy" id="637679"/>
    <lineage>
        <taxon>Bacteria</taxon>
        <taxon>Pseudomonadati</taxon>
        <taxon>Pseudomonadota</taxon>
        <taxon>Alphaproteobacteria</taxon>
        <taxon>Kordiimonadales</taxon>
        <taxon>Kordiimonadaceae</taxon>
        <taxon>Kordiimonas</taxon>
    </lineage>
</organism>
<reference evidence="1 2" key="1">
    <citation type="submission" date="2016-10" db="EMBL/GenBank/DDBJ databases">
        <authorList>
            <person name="de Groot N.N."/>
        </authorList>
    </citation>
    <scope>NUCLEOTIDE SEQUENCE [LARGE SCALE GENOMIC DNA]</scope>
    <source>
        <strain evidence="1 2">CGMCC 1.9109</strain>
    </source>
</reference>
<dbReference type="Proteomes" id="UP000183685">
    <property type="component" value="Unassembled WGS sequence"/>
</dbReference>
<evidence type="ECO:0000313" key="1">
    <source>
        <dbReference type="EMBL" id="SDE37712.1"/>
    </source>
</evidence>